<keyword evidence="1" id="KW-0472">Membrane</keyword>
<dbReference type="KEGG" id="sfq:C7J90_01200"/>
<dbReference type="RefSeq" id="WP_103210689.1">
    <property type="nucleotide sequence ID" value="NZ_CAJUZQ010000008.1"/>
</dbReference>
<dbReference type="OrthoDB" id="2409283at2"/>
<feature type="transmembrane region" description="Helical" evidence="1">
    <location>
        <begin position="116"/>
        <end position="139"/>
    </location>
</feature>
<feature type="transmembrane region" description="Helical" evidence="1">
    <location>
        <begin position="53"/>
        <end position="72"/>
    </location>
</feature>
<evidence type="ECO:0000313" key="2">
    <source>
        <dbReference type="EMBL" id="MBH9580269.1"/>
    </source>
</evidence>
<feature type="transmembrane region" description="Helical" evidence="1">
    <location>
        <begin position="6"/>
        <end position="21"/>
    </location>
</feature>
<comment type="caution">
    <text evidence="3">The sequence shown here is derived from an EMBL/GenBank/DDBJ whole genome shotgun (WGS) entry which is preliminary data.</text>
</comment>
<dbReference type="GeneID" id="48056823"/>
<dbReference type="AlphaFoldDB" id="A0A2K3Z2J9"/>
<dbReference type="Proteomes" id="UP000256562">
    <property type="component" value="Unassembled WGS sequence"/>
</dbReference>
<proteinExistence type="predicted"/>
<dbReference type="Proteomes" id="UP000256337">
    <property type="component" value="Unassembled WGS sequence"/>
</dbReference>
<dbReference type="EMBL" id="QKYD01000025">
    <property type="protein sequence ID" value="REI24853.1"/>
    <property type="molecule type" value="Genomic_DNA"/>
</dbReference>
<reference evidence="2 7" key="2">
    <citation type="submission" date="2020-12" db="EMBL/GenBank/DDBJ databases">
        <title>Genomic analysis of Staphylococcus felis from a cat with skin infection.</title>
        <authorList>
            <person name="Aslantas O."/>
            <person name="Keskin O."/>
            <person name="Buyukaltay K."/>
            <person name="Gullu Yucetepe A."/>
        </authorList>
    </citation>
    <scope>NUCLEOTIDE SEQUENCE [LARGE SCALE GENOMIC DNA]</scope>
    <source>
        <strain evidence="2 7">HARRANVET</strain>
    </source>
</reference>
<evidence type="ECO:0000313" key="6">
    <source>
        <dbReference type="Proteomes" id="UP000256562"/>
    </source>
</evidence>
<keyword evidence="1" id="KW-1133">Transmembrane helix</keyword>
<name>A0A2K3Z2J9_9STAP</name>
<feature type="transmembrane region" description="Helical" evidence="1">
    <location>
        <begin position="28"/>
        <end position="47"/>
    </location>
</feature>
<reference evidence="5 6" key="1">
    <citation type="journal article" date="2018" name="Vet. Microbiol.">
        <title>Characterisation of Staphylococcus felis isolated from cats using whole genome sequencing.</title>
        <authorList>
            <person name="Worthing K."/>
            <person name="Pang S."/>
            <person name="Trott D.J."/>
            <person name="Abraham S."/>
            <person name="Coombs G.W."/>
            <person name="Jordan D."/>
            <person name="McIntyre L."/>
            <person name="Davies M.R."/>
            <person name="Norris J."/>
        </authorList>
    </citation>
    <scope>NUCLEOTIDE SEQUENCE [LARGE SCALE GENOMIC DNA]</scope>
    <source>
        <strain evidence="4 5">F25</strain>
        <strain evidence="3 6">F9</strain>
    </source>
</reference>
<feature type="transmembrane region" description="Helical" evidence="1">
    <location>
        <begin position="151"/>
        <end position="166"/>
    </location>
</feature>
<keyword evidence="7" id="KW-1185">Reference proteome</keyword>
<dbReference type="EMBL" id="JAEDAQ010000003">
    <property type="protein sequence ID" value="MBH9580269.1"/>
    <property type="molecule type" value="Genomic_DNA"/>
</dbReference>
<evidence type="ECO:0000313" key="4">
    <source>
        <dbReference type="EMBL" id="REI24853.1"/>
    </source>
</evidence>
<sequence>MALFVILNIIIVIVTLLIDLYRHQFHSISFSSVLLAITLNSIFNQILLSKLTFISIFTMLMYCIWLLIQMLLDRYYQPFLIQNQKFFSSIVTIMMSISLVIIYQTGDQSYYMSVPYLAPAIFLLGCIALCSNMIGLPLLANLYKKLKVRHTLWIGTMIIILSFIVMTLLTPFWYVILVVNLLFLTNLLLEKIFILKKDD</sequence>
<evidence type="ECO:0000313" key="5">
    <source>
        <dbReference type="Proteomes" id="UP000256337"/>
    </source>
</evidence>
<feature type="transmembrane region" description="Helical" evidence="1">
    <location>
        <begin position="172"/>
        <end position="189"/>
    </location>
</feature>
<gene>
    <name evidence="4" type="ORF">DOS76_01275</name>
    <name evidence="3" type="ORF">DOS83_09780</name>
    <name evidence="2" type="ORF">I9026_02670</name>
</gene>
<dbReference type="EMBL" id="QKXQ01000447">
    <property type="protein sequence ID" value="REH92927.1"/>
    <property type="molecule type" value="Genomic_DNA"/>
</dbReference>
<feature type="transmembrane region" description="Helical" evidence="1">
    <location>
        <begin position="84"/>
        <end position="104"/>
    </location>
</feature>
<organism evidence="3 6">
    <name type="scientific">Staphylococcus felis</name>
    <dbReference type="NCBI Taxonomy" id="46127"/>
    <lineage>
        <taxon>Bacteria</taxon>
        <taxon>Bacillati</taxon>
        <taxon>Bacillota</taxon>
        <taxon>Bacilli</taxon>
        <taxon>Bacillales</taxon>
        <taxon>Staphylococcaceae</taxon>
        <taxon>Staphylococcus</taxon>
    </lineage>
</organism>
<accession>A0A2K3Z2J9</accession>
<dbReference type="Proteomes" id="UP000597038">
    <property type="component" value="Unassembled WGS sequence"/>
</dbReference>
<keyword evidence="1" id="KW-0812">Transmembrane</keyword>
<evidence type="ECO:0000256" key="1">
    <source>
        <dbReference type="SAM" id="Phobius"/>
    </source>
</evidence>
<evidence type="ECO:0000313" key="3">
    <source>
        <dbReference type="EMBL" id="REH92927.1"/>
    </source>
</evidence>
<evidence type="ECO:0000313" key="7">
    <source>
        <dbReference type="Proteomes" id="UP000597038"/>
    </source>
</evidence>
<protein>
    <submittedName>
        <fullName evidence="3">Uncharacterized protein</fullName>
    </submittedName>
</protein>